<organism evidence="1 2">
    <name type="scientific">Podospora fimiseda</name>
    <dbReference type="NCBI Taxonomy" id="252190"/>
    <lineage>
        <taxon>Eukaryota</taxon>
        <taxon>Fungi</taxon>
        <taxon>Dikarya</taxon>
        <taxon>Ascomycota</taxon>
        <taxon>Pezizomycotina</taxon>
        <taxon>Sordariomycetes</taxon>
        <taxon>Sordariomycetidae</taxon>
        <taxon>Sordariales</taxon>
        <taxon>Podosporaceae</taxon>
        <taxon>Podospora</taxon>
    </lineage>
</organism>
<name>A0AAN6YTV5_9PEZI</name>
<proteinExistence type="predicted"/>
<dbReference type="EMBL" id="MU865455">
    <property type="protein sequence ID" value="KAK4222762.1"/>
    <property type="molecule type" value="Genomic_DNA"/>
</dbReference>
<reference evidence="1" key="1">
    <citation type="journal article" date="2023" name="Mol. Phylogenet. Evol.">
        <title>Genome-scale phylogeny and comparative genomics of the fungal order Sordariales.</title>
        <authorList>
            <person name="Hensen N."/>
            <person name="Bonometti L."/>
            <person name="Westerberg I."/>
            <person name="Brannstrom I.O."/>
            <person name="Guillou S."/>
            <person name="Cros-Aarteil S."/>
            <person name="Calhoun S."/>
            <person name="Haridas S."/>
            <person name="Kuo A."/>
            <person name="Mondo S."/>
            <person name="Pangilinan J."/>
            <person name="Riley R."/>
            <person name="LaButti K."/>
            <person name="Andreopoulos B."/>
            <person name="Lipzen A."/>
            <person name="Chen C."/>
            <person name="Yan M."/>
            <person name="Daum C."/>
            <person name="Ng V."/>
            <person name="Clum A."/>
            <person name="Steindorff A."/>
            <person name="Ohm R.A."/>
            <person name="Martin F."/>
            <person name="Silar P."/>
            <person name="Natvig D.O."/>
            <person name="Lalanne C."/>
            <person name="Gautier V."/>
            <person name="Ament-Velasquez S.L."/>
            <person name="Kruys A."/>
            <person name="Hutchinson M.I."/>
            <person name="Powell A.J."/>
            <person name="Barry K."/>
            <person name="Miller A.N."/>
            <person name="Grigoriev I.V."/>
            <person name="Debuchy R."/>
            <person name="Gladieux P."/>
            <person name="Hiltunen Thoren M."/>
            <person name="Johannesson H."/>
        </authorList>
    </citation>
    <scope>NUCLEOTIDE SEQUENCE</scope>
    <source>
        <strain evidence="1">CBS 990.96</strain>
    </source>
</reference>
<protein>
    <submittedName>
        <fullName evidence="1">Uncharacterized protein</fullName>
    </submittedName>
</protein>
<evidence type="ECO:0000313" key="2">
    <source>
        <dbReference type="Proteomes" id="UP001301958"/>
    </source>
</evidence>
<sequence>MALTIPTPGIFWANSGVLPSQKPILPYETYVKWYEEVHIPDWMAAKPGAITAAWRYQSLDPDRTLPFLVTYKYPDFTDLNAPEFSRVSLSHPLLPEGKPVNQLAQFEVLSGSHLETWRAVTTGDERGPLLVTETIDPGTISTAQINTWYQETYINEIVKIEGWRRTSRFDGGSTRQPKWFALHEFEDGGFFGNNSTKISGLLGGSVGPKDGERLIKKADLALWKLVRVYGNSSDGWGNGEDEIIGM</sequence>
<comment type="caution">
    <text evidence="1">The sequence shown here is derived from an EMBL/GenBank/DDBJ whole genome shotgun (WGS) entry which is preliminary data.</text>
</comment>
<reference evidence="1" key="2">
    <citation type="submission" date="2023-05" db="EMBL/GenBank/DDBJ databases">
        <authorList>
            <consortium name="Lawrence Berkeley National Laboratory"/>
            <person name="Steindorff A."/>
            <person name="Hensen N."/>
            <person name="Bonometti L."/>
            <person name="Westerberg I."/>
            <person name="Brannstrom I.O."/>
            <person name="Guillou S."/>
            <person name="Cros-Aarteil S."/>
            <person name="Calhoun S."/>
            <person name="Haridas S."/>
            <person name="Kuo A."/>
            <person name="Mondo S."/>
            <person name="Pangilinan J."/>
            <person name="Riley R."/>
            <person name="Labutti K."/>
            <person name="Andreopoulos B."/>
            <person name="Lipzen A."/>
            <person name="Chen C."/>
            <person name="Yanf M."/>
            <person name="Daum C."/>
            <person name="Ng V."/>
            <person name="Clum A."/>
            <person name="Ohm R."/>
            <person name="Martin F."/>
            <person name="Silar P."/>
            <person name="Natvig D."/>
            <person name="Lalanne C."/>
            <person name="Gautier V."/>
            <person name="Ament-Velasquez S.L."/>
            <person name="Kruys A."/>
            <person name="Hutchinson M.I."/>
            <person name="Powell A.J."/>
            <person name="Barry K."/>
            <person name="Miller A.N."/>
            <person name="Grigoriev I.V."/>
            <person name="Debuchy R."/>
            <person name="Gladieux P."/>
            <person name="Thoren M.H."/>
            <person name="Johannesson H."/>
        </authorList>
    </citation>
    <scope>NUCLEOTIDE SEQUENCE</scope>
    <source>
        <strain evidence="1">CBS 990.96</strain>
    </source>
</reference>
<evidence type="ECO:0000313" key="1">
    <source>
        <dbReference type="EMBL" id="KAK4222762.1"/>
    </source>
</evidence>
<accession>A0AAN6YTV5</accession>
<gene>
    <name evidence="1" type="ORF">QBC38DRAFT_503724</name>
</gene>
<keyword evidence="2" id="KW-1185">Reference proteome</keyword>
<dbReference type="AlphaFoldDB" id="A0AAN6YTV5"/>
<dbReference type="Proteomes" id="UP001301958">
    <property type="component" value="Unassembled WGS sequence"/>
</dbReference>